<protein>
    <submittedName>
        <fullName evidence="2">Glycosyltransferase family 2 protein</fullName>
    </submittedName>
</protein>
<keyword evidence="3" id="KW-1185">Reference proteome</keyword>
<dbReference type="Pfam" id="PF00535">
    <property type="entry name" value="Glycos_transf_2"/>
    <property type="match status" value="1"/>
</dbReference>
<gene>
    <name evidence="2" type="ORF">ACFFK0_11870</name>
</gene>
<dbReference type="InterPro" id="IPR001173">
    <property type="entry name" value="Glyco_trans_2-like"/>
</dbReference>
<sequence length="235" mass="26439">MKLLIIIPAYNEEGSIAEVIYNIKQWRKEADILVVNDGSRDRTGEKAEATGLAAVIHMPVNVGIGGAMQTGYMYAARGGYDIAVQLDGDGQHDPKELDKLLAPLLADEADCCIGSRFLARTSYRSNWSRRIGIRFFSWMVHWMTGRKATDPTSGFRAVNRRVIELFARYYPEDYPEVEAIVLLLRQRYRLAETSVQMHERQAGRSSITPLRSLYYMAKVSLAVLMTRMRGAGGSL</sequence>
<dbReference type="InterPro" id="IPR029044">
    <property type="entry name" value="Nucleotide-diphossugar_trans"/>
</dbReference>
<dbReference type="EMBL" id="JBHLWN010000046">
    <property type="protein sequence ID" value="MFC0213142.1"/>
    <property type="molecule type" value="Genomic_DNA"/>
</dbReference>
<proteinExistence type="predicted"/>
<name>A0ABV6DKI9_9BACL</name>
<accession>A0ABV6DKI9</accession>
<dbReference type="RefSeq" id="WP_377470404.1">
    <property type="nucleotide sequence ID" value="NZ_JBHLWN010000046.1"/>
</dbReference>
<dbReference type="Gene3D" id="3.90.550.10">
    <property type="entry name" value="Spore Coat Polysaccharide Biosynthesis Protein SpsA, Chain A"/>
    <property type="match status" value="1"/>
</dbReference>
<organism evidence="2 3">
    <name type="scientific">Paenibacillus chartarius</name>
    <dbReference type="NCBI Taxonomy" id="747481"/>
    <lineage>
        <taxon>Bacteria</taxon>
        <taxon>Bacillati</taxon>
        <taxon>Bacillota</taxon>
        <taxon>Bacilli</taxon>
        <taxon>Bacillales</taxon>
        <taxon>Paenibacillaceae</taxon>
        <taxon>Paenibacillus</taxon>
    </lineage>
</organism>
<reference evidence="2 3" key="1">
    <citation type="submission" date="2024-09" db="EMBL/GenBank/DDBJ databases">
        <authorList>
            <person name="Sun Q."/>
            <person name="Mori K."/>
        </authorList>
    </citation>
    <scope>NUCLEOTIDE SEQUENCE [LARGE SCALE GENOMIC DNA]</scope>
    <source>
        <strain evidence="2 3">CCM 7759</strain>
    </source>
</reference>
<evidence type="ECO:0000259" key="1">
    <source>
        <dbReference type="Pfam" id="PF00535"/>
    </source>
</evidence>
<evidence type="ECO:0000313" key="3">
    <source>
        <dbReference type="Proteomes" id="UP001589776"/>
    </source>
</evidence>
<dbReference type="PANTHER" id="PTHR48090:SF7">
    <property type="entry name" value="RFBJ PROTEIN"/>
    <property type="match status" value="1"/>
</dbReference>
<comment type="caution">
    <text evidence="2">The sequence shown here is derived from an EMBL/GenBank/DDBJ whole genome shotgun (WGS) entry which is preliminary data.</text>
</comment>
<dbReference type="Proteomes" id="UP001589776">
    <property type="component" value="Unassembled WGS sequence"/>
</dbReference>
<dbReference type="SUPFAM" id="SSF53448">
    <property type="entry name" value="Nucleotide-diphospho-sugar transferases"/>
    <property type="match status" value="1"/>
</dbReference>
<dbReference type="PANTHER" id="PTHR48090">
    <property type="entry name" value="UNDECAPRENYL-PHOSPHATE 4-DEOXY-4-FORMAMIDO-L-ARABINOSE TRANSFERASE-RELATED"/>
    <property type="match status" value="1"/>
</dbReference>
<dbReference type="CDD" id="cd04179">
    <property type="entry name" value="DPM_DPG-synthase_like"/>
    <property type="match status" value="1"/>
</dbReference>
<dbReference type="InterPro" id="IPR050256">
    <property type="entry name" value="Glycosyltransferase_2"/>
</dbReference>
<evidence type="ECO:0000313" key="2">
    <source>
        <dbReference type="EMBL" id="MFC0213142.1"/>
    </source>
</evidence>
<feature type="domain" description="Glycosyltransferase 2-like" evidence="1">
    <location>
        <begin position="5"/>
        <end position="163"/>
    </location>
</feature>